<keyword evidence="3" id="KW-1185">Reference proteome</keyword>
<evidence type="ECO:0000313" key="3">
    <source>
        <dbReference type="Proteomes" id="UP001160148"/>
    </source>
</evidence>
<feature type="region of interest" description="Disordered" evidence="1">
    <location>
        <begin position="1"/>
        <end position="43"/>
    </location>
</feature>
<accession>A0AAV0VUJ8</accession>
<organism evidence="2 3">
    <name type="scientific">Macrosiphum euphorbiae</name>
    <name type="common">potato aphid</name>
    <dbReference type="NCBI Taxonomy" id="13131"/>
    <lineage>
        <taxon>Eukaryota</taxon>
        <taxon>Metazoa</taxon>
        <taxon>Ecdysozoa</taxon>
        <taxon>Arthropoda</taxon>
        <taxon>Hexapoda</taxon>
        <taxon>Insecta</taxon>
        <taxon>Pterygota</taxon>
        <taxon>Neoptera</taxon>
        <taxon>Paraneoptera</taxon>
        <taxon>Hemiptera</taxon>
        <taxon>Sternorrhyncha</taxon>
        <taxon>Aphidomorpha</taxon>
        <taxon>Aphidoidea</taxon>
        <taxon>Aphididae</taxon>
        <taxon>Macrosiphini</taxon>
        <taxon>Macrosiphum</taxon>
    </lineage>
</organism>
<feature type="compositionally biased region" description="Pro residues" evidence="1">
    <location>
        <begin position="29"/>
        <end position="39"/>
    </location>
</feature>
<dbReference type="EMBL" id="CARXXK010000001">
    <property type="protein sequence ID" value="CAI6347961.1"/>
    <property type="molecule type" value="Genomic_DNA"/>
</dbReference>
<dbReference type="AlphaFoldDB" id="A0AAV0VUJ8"/>
<sequence length="88" mass="9257">MARLAASSSSSSRFQAPAIRLLPGAASTAPPPAPEPPPHLKPRAHTALSDAAYSRSHLSLLVTHRRITSSMRISASCRPTRASYSGLP</sequence>
<reference evidence="2 3" key="1">
    <citation type="submission" date="2023-01" db="EMBL/GenBank/DDBJ databases">
        <authorList>
            <person name="Whitehead M."/>
        </authorList>
    </citation>
    <scope>NUCLEOTIDE SEQUENCE [LARGE SCALE GENOMIC DNA]</scope>
</reference>
<gene>
    <name evidence="2" type="ORF">MEUPH1_LOCUS4685</name>
</gene>
<dbReference type="Proteomes" id="UP001160148">
    <property type="component" value="Unassembled WGS sequence"/>
</dbReference>
<comment type="caution">
    <text evidence="2">The sequence shown here is derived from an EMBL/GenBank/DDBJ whole genome shotgun (WGS) entry which is preliminary data.</text>
</comment>
<proteinExistence type="predicted"/>
<protein>
    <submittedName>
        <fullName evidence="2">Uncharacterized protein</fullName>
    </submittedName>
</protein>
<evidence type="ECO:0000313" key="2">
    <source>
        <dbReference type="EMBL" id="CAI6347961.1"/>
    </source>
</evidence>
<evidence type="ECO:0000256" key="1">
    <source>
        <dbReference type="SAM" id="MobiDB-lite"/>
    </source>
</evidence>
<name>A0AAV0VUJ8_9HEMI</name>